<sequence length="217" mass="24037">MSVSSHTSLECSVITSALQNELPSVFNLDQELGSPKLLQQNPHSMDNFALWAQIDADMNMMDFFSELPGMDYQSWAHGCEGLLGNTISAGPTSASMQVAIDIMKTHFQKKNRAATSLAYEARQWASAPPWLELYDKDVLNVFLNLAKKHLSHLFPGLLVFEATRSTEPELILAMAAVGGSFCSVEGSHRVAGAMYNDARRLVYAKVRMLTKLHHKYG</sequence>
<dbReference type="EMBL" id="JAVRRD010000019">
    <property type="protein sequence ID" value="KAK5049566.1"/>
    <property type="molecule type" value="Genomic_DNA"/>
</dbReference>
<gene>
    <name evidence="1" type="ORF">LTR84_004495</name>
</gene>
<evidence type="ECO:0000313" key="1">
    <source>
        <dbReference type="EMBL" id="KAK5049566.1"/>
    </source>
</evidence>
<organism evidence="1 2">
    <name type="scientific">Exophiala bonariae</name>
    <dbReference type="NCBI Taxonomy" id="1690606"/>
    <lineage>
        <taxon>Eukaryota</taxon>
        <taxon>Fungi</taxon>
        <taxon>Dikarya</taxon>
        <taxon>Ascomycota</taxon>
        <taxon>Pezizomycotina</taxon>
        <taxon>Eurotiomycetes</taxon>
        <taxon>Chaetothyriomycetidae</taxon>
        <taxon>Chaetothyriales</taxon>
        <taxon>Herpotrichiellaceae</taxon>
        <taxon>Exophiala</taxon>
    </lineage>
</organism>
<accession>A0AAV9N7Q1</accession>
<dbReference type="Proteomes" id="UP001358417">
    <property type="component" value="Unassembled WGS sequence"/>
</dbReference>
<keyword evidence="2" id="KW-1185">Reference proteome</keyword>
<evidence type="ECO:0000313" key="2">
    <source>
        <dbReference type="Proteomes" id="UP001358417"/>
    </source>
</evidence>
<proteinExistence type="predicted"/>
<dbReference type="GeneID" id="89972673"/>
<dbReference type="RefSeq" id="XP_064704611.1">
    <property type="nucleotide sequence ID" value="XM_064848072.1"/>
</dbReference>
<protein>
    <submittedName>
        <fullName evidence="1">Uncharacterized protein</fullName>
    </submittedName>
</protein>
<comment type="caution">
    <text evidence="1">The sequence shown here is derived from an EMBL/GenBank/DDBJ whole genome shotgun (WGS) entry which is preliminary data.</text>
</comment>
<reference evidence="1 2" key="1">
    <citation type="submission" date="2023-08" db="EMBL/GenBank/DDBJ databases">
        <title>Black Yeasts Isolated from many extreme environments.</title>
        <authorList>
            <person name="Coleine C."/>
            <person name="Stajich J.E."/>
            <person name="Selbmann L."/>
        </authorList>
    </citation>
    <scope>NUCLEOTIDE SEQUENCE [LARGE SCALE GENOMIC DNA]</scope>
    <source>
        <strain evidence="1 2">CCFEE 5792</strain>
    </source>
</reference>
<dbReference type="AlphaFoldDB" id="A0AAV9N7Q1"/>
<name>A0AAV9N7Q1_9EURO</name>